<dbReference type="InterPro" id="IPR003740">
    <property type="entry name" value="YitT"/>
</dbReference>
<keyword evidence="2" id="KW-1003">Cell membrane</keyword>
<evidence type="ECO:0000313" key="8">
    <source>
        <dbReference type="Proteomes" id="UP000064912"/>
    </source>
</evidence>
<evidence type="ECO:0008006" key="9">
    <source>
        <dbReference type="Google" id="ProtNLM"/>
    </source>
</evidence>
<evidence type="ECO:0000256" key="5">
    <source>
        <dbReference type="ARBA" id="ARBA00023136"/>
    </source>
</evidence>
<feature type="transmembrane region" description="Helical" evidence="6">
    <location>
        <begin position="114"/>
        <end position="132"/>
    </location>
</feature>
<evidence type="ECO:0000256" key="3">
    <source>
        <dbReference type="ARBA" id="ARBA00022692"/>
    </source>
</evidence>
<dbReference type="Pfam" id="PF02588">
    <property type="entry name" value="YitT_membrane"/>
    <property type="match status" value="1"/>
</dbReference>
<evidence type="ECO:0000256" key="6">
    <source>
        <dbReference type="SAM" id="Phobius"/>
    </source>
</evidence>
<keyword evidence="4 6" id="KW-1133">Transmembrane helix</keyword>
<sequence>MPTDMPPLPAPRHTLPDDIQSLVVGTLLVALSVSLLKSAGLVTGQIAGLSLVGAYASGIGFGPVFFLLNLPFYWLGYRRMGKAFVLKTFAAVALLSVFSELLPHVLQIGPVHPLAASLLAGVTAGAGLLALFRHGASLGGVGIMALWLQESRGIRAGWVQLGFDAVVFALAFAVIPPLTVLWSMAGAAALNIIIATNHRRDRYIAR</sequence>
<reference evidence="7 8" key="1">
    <citation type="submission" date="2015-02" db="EMBL/GenBank/DDBJ databases">
        <title>Genome sequene of Rhodovulum sulfidophilum DSM 2351.</title>
        <authorList>
            <person name="Nagao N."/>
        </authorList>
    </citation>
    <scope>NUCLEOTIDE SEQUENCE [LARGE SCALE GENOMIC DNA]</scope>
    <source>
        <strain evidence="7 8">DSM 2351</strain>
    </source>
</reference>
<dbReference type="PANTHER" id="PTHR33545:SF5">
    <property type="entry name" value="UPF0750 MEMBRANE PROTEIN YITT"/>
    <property type="match status" value="1"/>
</dbReference>
<dbReference type="PANTHER" id="PTHR33545">
    <property type="entry name" value="UPF0750 MEMBRANE PROTEIN YITT-RELATED"/>
    <property type="match status" value="1"/>
</dbReference>
<evidence type="ECO:0000256" key="4">
    <source>
        <dbReference type="ARBA" id="ARBA00022989"/>
    </source>
</evidence>
<dbReference type="KEGG" id="rsu:NHU_02403"/>
<protein>
    <recommendedName>
        <fullName evidence="9">YitT family protein</fullName>
    </recommendedName>
</protein>
<feature type="transmembrane region" description="Helical" evidence="6">
    <location>
        <begin position="153"/>
        <end position="174"/>
    </location>
</feature>
<gene>
    <name evidence="7" type="ORF">NHU_02403</name>
</gene>
<feature type="transmembrane region" description="Helical" evidence="6">
    <location>
        <begin position="180"/>
        <end position="197"/>
    </location>
</feature>
<evidence type="ECO:0000256" key="1">
    <source>
        <dbReference type="ARBA" id="ARBA00004651"/>
    </source>
</evidence>
<evidence type="ECO:0000313" key="7">
    <source>
        <dbReference type="EMBL" id="BAQ69554.1"/>
    </source>
</evidence>
<dbReference type="Proteomes" id="UP000064912">
    <property type="component" value="Chromosome"/>
</dbReference>
<dbReference type="InterPro" id="IPR051461">
    <property type="entry name" value="UPF0750_membrane"/>
</dbReference>
<dbReference type="PATRIC" id="fig|35806.4.peg.2478"/>
<feature type="transmembrane region" description="Helical" evidence="6">
    <location>
        <begin position="46"/>
        <end position="72"/>
    </location>
</feature>
<feature type="transmembrane region" description="Helical" evidence="6">
    <location>
        <begin position="21"/>
        <end position="40"/>
    </location>
</feature>
<dbReference type="GO" id="GO:0005886">
    <property type="term" value="C:plasma membrane"/>
    <property type="evidence" value="ECO:0007669"/>
    <property type="project" value="UniProtKB-SubCell"/>
</dbReference>
<name>A0A0D6B4A9_RHOSU</name>
<accession>A0A0D6B4A9</accession>
<comment type="subcellular location">
    <subcellularLocation>
        <location evidence="1">Cell membrane</location>
        <topology evidence="1">Multi-pass membrane protein</topology>
    </subcellularLocation>
</comment>
<dbReference type="EMBL" id="AP014800">
    <property type="protein sequence ID" value="BAQ69554.1"/>
    <property type="molecule type" value="Genomic_DNA"/>
</dbReference>
<dbReference type="AlphaFoldDB" id="A0A0D6B4A9"/>
<keyword evidence="3 6" id="KW-0812">Transmembrane</keyword>
<keyword evidence="5 6" id="KW-0472">Membrane</keyword>
<proteinExistence type="predicted"/>
<dbReference type="eggNOG" id="COG1284">
    <property type="taxonomic scope" value="Bacteria"/>
</dbReference>
<feature type="transmembrane region" description="Helical" evidence="6">
    <location>
        <begin position="84"/>
        <end position="102"/>
    </location>
</feature>
<organism evidence="7 8">
    <name type="scientific">Rhodovulum sulfidophilum</name>
    <name type="common">Rhodobacter sulfidophilus</name>
    <dbReference type="NCBI Taxonomy" id="35806"/>
    <lineage>
        <taxon>Bacteria</taxon>
        <taxon>Pseudomonadati</taxon>
        <taxon>Pseudomonadota</taxon>
        <taxon>Alphaproteobacteria</taxon>
        <taxon>Rhodobacterales</taxon>
        <taxon>Paracoccaceae</taxon>
        <taxon>Rhodovulum</taxon>
    </lineage>
</organism>
<evidence type="ECO:0000256" key="2">
    <source>
        <dbReference type="ARBA" id="ARBA00022475"/>
    </source>
</evidence>